<reference evidence="1" key="1">
    <citation type="submission" date="2021-06" db="EMBL/GenBank/DDBJ databases">
        <authorList>
            <person name="Kallberg Y."/>
            <person name="Tangrot J."/>
            <person name="Rosling A."/>
        </authorList>
    </citation>
    <scope>NUCLEOTIDE SEQUENCE</scope>
    <source>
        <strain evidence="1">IL203A</strain>
    </source>
</reference>
<organism evidence="1 2">
    <name type="scientific">Dentiscutata heterogama</name>
    <dbReference type="NCBI Taxonomy" id="1316150"/>
    <lineage>
        <taxon>Eukaryota</taxon>
        <taxon>Fungi</taxon>
        <taxon>Fungi incertae sedis</taxon>
        <taxon>Mucoromycota</taxon>
        <taxon>Glomeromycotina</taxon>
        <taxon>Glomeromycetes</taxon>
        <taxon>Diversisporales</taxon>
        <taxon>Gigasporaceae</taxon>
        <taxon>Dentiscutata</taxon>
    </lineage>
</organism>
<gene>
    <name evidence="1" type="ORF">DHETER_LOCUS13542</name>
</gene>
<evidence type="ECO:0000313" key="2">
    <source>
        <dbReference type="Proteomes" id="UP000789702"/>
    </source>
</evidence>
<name>A0ACA9Q0M6_9GLOM</name>
<accession>A0ACA9Q0M6</accession>
<feature type="non-terminal residue" evidence="1">
    <location>
        <position position="1"/>
    </location>
</feature>
<proteinExistence type="predicted"/>
<dbReference type="EMBL" id="CAJVPU010037581">
    <property type="protein sequence ID" value="CAG8732798.1"/>
    <property type="molecule type" value="Genomic_DNA"/>
</dbReference>
<sequence>NSLFPVRIRTPINSPDMGMRFIDFIIASGDLVNADYITPLTTEKDEIEFREVIDGLENIGKPLYYIPGNHDPDTSFLPSTYQGKNENSK</sequence>
<protein>
    <submittedName>
        <fullName evidence="1">15435_t:CDS:1</fullName>
    </submittedName>
</protein>
<dbReference type="Proteomes" id="UP000789702">
    <property type="component" value="Unassembled WGS sequence"/>
</dbReference>
<keyword evidence="2" id="KW-1185">Reference proteome</keyword>
<feature type="non-terminal residue" evidence="1">
    <location>
        <position position="89"/>
    </location>
</feature>
<comment type="caution">
    <text evidence="1">The sequence shown here is derived from an EMBL/GenBank/DDBJ whole genome shotgun (WGS) entry which is preliminary data.</text>
</comment>
<evidence type="ECO:0000313" key="1">
    <source>
        <dbReference type="EMBL" id="CAG8732798.1"/>
    </source>
</evidence>